<feature type="transmembrane region" description="Helical" evidence="8">
    <location>
        <begin position="21"/>
        <end position="47"/>
    </location>
</feature>
<evidence type="ECO:0000259" key="9">
    <source>
        <dbReference type="PROSITE" id="PS50253"/>
    </source>
</evidence>
<dbReference type="InterPro" id="IPR013833">
    <property type="entry name" value="Cyt_c_oxidase_su3_a-hlx"/>
</dbReference>
<protein>
    <submittedName>
        <fullName evidence="10">Cytochrome c oxidase subunit 3</fullName>
    </submittedName>
</protein>
<keyword evidence="4 7" id="KW-0812">Transmembrane</keyword>
<dbReference type="InterPro" id="IPR000298">
    <property type="entry name" value="Cyt_c_oxidase-like_su3"/>
</dbReference>
<evidence type="ECO:0000256" key="1">
    <source>
        <dbReference type="ARBA" id="ARBA00004651"/>
    </source>
</evidence>
<feature type="transmembrane region" description="Helical" evidence="8">
    <location>
        <begin position="59"/>
        <end position="85"/>
    </location>
</feature>
<accession>A0AAX3N8B7</accession>
<feature type="transmembrane region" description="Helical" evidence="8">
    <location>
        <begin position="92"/>
        <end position="111"/>
    </location>
</feature>
<reference evidence="10" key="1">
    <citation type="submission" date="2022-11" db="EMBL/GenBank/DDBJ databases">
        <title>Genomic comparisons reveal selection pressure and functional variation between nutritional endosymbionts of cave-adapted and epigean Hawaiian planthoppers.</title>
        <authorList>
            <person name="Gossett J.M."/>
            <person name="Porter M.L."/>
            <person name="Vasquez Y."/>
            <person name="Bennett G.M."/>
            <person name="Chong R.A."/>
        </authorList>
    </citation>
    <scope>NUCLEOTIDE SEQUENCE</scope>
    <source>
        <strain evidence="10">OPOL2</strain>
    </source>
</reference>
<evidence type="ECO:0000256" key="8">
    <source>
        <dbReference type="SAM" id="Phobius"/>
    </source>
</evidence>
<dbReference type="EMBL" id="CP110496">
    <property type="protein sequence ID" value="WDI78337.1"/>
    <property type="molecule type" value="Genomic_DNA"/>
</dbReference>
<dbReference type="Pfam" id="PF00510">
    <property type="entry name" value="COX3"/>
    <property type="match status" value="1"/>
</dbReference>
<evidence type="ECO:0000256" key="4">
    <source>
        <dbReference type="ARBA" id="ARBA00022692"/>
    </source>
</evidence>
<evidence type="ECO:0000256" key="7">
    <source>
        <dbReference type="RuleBase" id="RU003376"/>
    </source>
</evidence>
<comment type="similarity">
    <text evidence="2 7">Belongs to the cytochrome c oxidase subunit 3 family.</text>
</comment>
<evidence type="ECO:0000256" key="5">
    <source>
        <dbReference type="ARBA" id="ARBA00022989"/>
    </source>
</evidence>
<evidence type="ECO:0000256" key="6">
    <source>
        <dbReference type="ARBA" id="ARBA00023136"/>
    </source>
</evidence>
<keyword evidence="5 8" id="KW-1133">Transmembrane helix</keyword>
<dbReference type="SUPFAM" id="SSF81452">
    <property type="entry name" value="Cytochrome c oxidase subunit III-like"/>
    <property type="match status" value="1"/>
</dbReference>
<name>A0AAX3N8B7_9ENTR</name>
<evidence type="ECO:0000256" key="3">
    <source>
        <dbReference type="ARBA" id="ARBA00022475"/>
    </source>
</evidence>
<gene>
    <name evidence="10" type="ORF">ONB71_01285</name>
</gene>
<dbReference type="RefSeq" id="WP_274360362.1">
    <property type="nucleotide sequence ID" value="NZ_CP110496.1"/>
</dbReference>
<sequence length="200" mass="24109">MNLIYFKKNNLKYEENFSNRIIGFWFYLLSDLIIFGVLFTVYIIMSFNFHNLVDFNKVFNFYVIFFETILLLFSSFSYGIFLVFLKKFYSKIYCILFLCITFILGFGFVFLEFYEFYNLYLLGFSPLINGFFSAFFTLLGIHGLHVICGLIWILVMLFHFHYHGFSKININRFICLGLFWHLLDIVWIFLYNFVYLIGVV</sequence>
<dbReference type="InterPro" id="IPR024791">
    <property type="entry name" value="Cyt_c/ubiquinol_Oxase_su3"/>
</dbReference>
<dbReference type="GO" id="GO:0004129">
    <property type="term" value="F:cytochrome-c oxidase activity"/>
    <property type="evidence" value="ECO:0007669"/>
    <property type="project" value="InterPro"/>
</dbReference>
<keyword evidence="3" id="KW-1003">Cell membrane</keyword>
<proteinExistence type="inferred from homology"/>
<evidence type="ECO:0000256" key="2">
    <source>
        <dbReference type="ARBA" id="ARBA00010581"/>
    </source>
</evidence>
<dbReference type="GO" id="GO:0005886">
    <property type="term" value="C:plasma membrane"/>
    <property type="evidence" value="ECO:0007669"/>
    <property type="project" value="UniProtKB-SubCell"/>
</dbReference>
<dbReference type="PANTHER" id="PTHR11403">
    <property type="entry name" value="CYTOCHROME C OXIDASE SUBUNIT III"/>
    <property type="match status" value="1"/>
</dbReference>
<evidence type="ECO:0000313" key="10">
    <source>
        <dbReference type="EMBL" id="WDI78337.1"/>
    </source>
</evidence>
<feature type="domain" description="Heme-copper oxidase subunit III family profile" evidence="9">
    <location>
        <begin position="22"/>
        <end position="199"/>
    </location>
</feature>
<feature type="transmembrane region" description="Helical" evidence="8">
    <location>
        <begin position="131"/>
        <end position="161"/>
    </location>
</feature>
<dbReference type="InterPro" id="IPR035973">
    <property type="entry name" value="Cyt_c_oxidase_su3-like_sf"/>
</dbReference>
<dbReference type="Gene3D" id="1.20.120.80">
    <property type="entry name" value="Cytochrome c oxidase, subunit III, four-helix bundle"/>
    <property type="match status" value="1"/>
</dbReference>
<dbReference type="GO" id="GO:0019646">
    <property type="term" value="P:aerobic electron transport chain"/>
    <property type="evidence" value="ECO:0007669"/>
    <property type="project" value="InterPro"/>
</dbReference>
<feature type="transmembrane region" description="Helical" evidence="8">
    <location>
        <begin position="173"/>
        <end position="197"/>
    </location>
</feature>
<dbReference type="PANTHER" id="PTHR11403:SF2">
    <property type="entry name" value="CYTOCHROME BO(3) UBIQUINOL OXIDASE SUBUNIT 3"/>
    <property type="match status" value="1"/>
</dbReference>
<dbReference type="Proteomes" id="UP001214992">
    <property type="component" value="Chromosome"/>
</dbReference>
<evidence type="ECO:0000313" key="11">
    <source>
        <dbReference type="Proteomes" id="UP001214992"/>
    </source>
</evidence>
<dbReference type="PROSITE" id="PS50253">
    <property type="entry name" value="COX3"/>
    <property type="match status" value="1"/>
</dbReference>
<organism evidence="10 11">
    <name type="scientific">Candidatus Purcelliella pentastirinorum</name>
    <dbReference type="NCBI Taxonomy" id="472834"/>
    <lineage>
        <taxon>Bacteria</taxon>
        <taxon>Pseudomonadati</taxon>
        <taxon>Pseudomonadota</taxon>
        <taxon>Gammaproteobacteria</taxon>
        <taxon>Enterobacterales</taxon>
        <taxon>Enterobacteriaceae</taxon>
        <taxon>Candidatus Purcelliella</taxon>
    </lineage>
</organism>
<keyword evidence="6 8" id="KW-0472">Membrane</keyword>
<comment type="subcellular location">
    <subcellularLocation>
        <location evidence="1 7">Cell membrane</location>
        <topology evidence="1 7">Multi-pass membrane protein</topology>
    </subcellularLocation>
</comment>
<dbReference type="AlphaFoldDB" id="A0AAX3N8B7"/>